<dbReference type="PANTHER" id="PTHR47545:SF2">
    <property type="entry name" value="CC-ADDING TRNA NUCLEOTIDYLTRANSFERASE"/>
    <property type="match status" value="1"/>
</dbReference>
<accession>X1N3T1</accession>
<evidence type="ECO:0008006" key="7">
    <source>
        <dbReference type="Google" id="ProtNLM"/>
    </source>
</evidence>
<dbReference type="InterPro" id="IPR006675">
    <property type="entry name" value="HDIG_dom"/>
</dbReference>
<name>X1N3T1_9ZZZZ</name>
<dbReference type="InterPro" id="IPR006674">
    <property type="entry name" value="HD_domain"/>
</dbReference>
<feature type="compositionally biased region" description="Polar residues" evidence="3">
    <location>
        <begin position="244"/>
        <end position="261"/>
    </location>
</feature>
<feature type="non-terminal residue" evidence="6">
    <location>
        <position position="1"/>
    </location>
</feature>
<dbReference type="InterPro" id="IPR032828">
    <property type="entry name" value="PolyA_RNA-bd"/>
</dbReference>
<dbReference type="EMBL" id="BARV01024887">
    <property type="protein sequence ID" value="GAI38238.1"/>
    <property type="molecule type" value="Genomic_DNA"/>
</dbReference>
<evidence type="ECO:0000256" key="1">
    <source>
        <dbReference type="ARBA" id="ARBA00007265"/>
    </source>
</evidence>
<dbReference type="Gene3D" id="1.10.3090.10">
    <property type="entry name" value="cca-adding enzyme, domain 2"/>
    <property type="match status" value="1"/>
</dbReference>
<proteinExistence type="inferred from homology"/>
<comment type="caution">
    <text evidence="6">The sequence shown here is derived from an EMBL/GenBank/DDBJ whole genome shotgun (WGS) entry which is preliminary data.</text>
</comment>
<dbReference type="SUPFAM" id="SSF81891">
    <property type="entry name" value="Poly A polymerase C-terminal region-like"/>
    <property type="match status" value="1"/>
</dbReference>
<comment type="similarity">
    <text evidence="1">Belongs to the tRNA nucleotidyltransferase/poly(A) polymerase family.</text>
</comment>
<dbReference type="Pfam" id="PF12627">
    <property type="entry name" value="PolyA_pol_RNAbd"/>
    <property type="match status" value="1"/>
</dbReference>
<dbReference type="InterPro" id="IPR050124">
    <property type="entry name" value="tRNA_CCA-adding_enzyme"/>
</dbReference>
<reference evidence="6" key="1">
    <citation type="journal article" date="2014" name="Front. Microbiol.">
        <title>High frequency of phylogenetically diverse reductive dehalogenase-homologous genes in deep subseafloor sedimentary metagenomes.</title>
        <authorList>
            <person name="Kawai M."/>
            <person name="Futagami T."/>
            <person name="Toyoda A."/>
            <person name="Takaki Y."/>
            <person name="Nishi S."/>
            <person name="Hori S."/>
            <person name="Arai W."/>
            <person name="Tsubouchi T."/>
            <person name="Morono Y."/>
            <person name="Uchiyama I."/>
            <person name="Ito T."/>
            <person name="Fujiyama A."/>
            <person name="Inagaki F."/>
            <person name="Takami H."/>
        </authorList>
    </citation>
    <scope>NUCLEOTIDE SEQUENCE</scope>
    <source>
        <strain evidence="6">Expedition CK06-06</strain>
    </source>
</reference>
<evidence type="ECO:0000256" key="2">
    <source>
        <dbReference type="ARBA" id="ARBA00022741"/>
    </source>
</evidence>
<dbReference type="PANTHER" id="PTHR47545">
    <property type="entry name" value="MULTIFUNCTIONAL CCA PROTEIN"/>
    <property type="match status" value="1"/>
</dbReference>
<dbReference type="NCBIfam" id="TIGR00277">
    <property type="entry name" value="HDIG"/>
    <property type="match status" value="1"/>
</dbReference>
<dbReference type="CDD" id="cd00077">
    <property type="entry name" value="HDc"/>
    <property type="match status" value="1"/>
</dbReference>
<evidence type="ECO:0000313" key="6">
    <source>
        <dbReference type="EMBL" id="GAI38238.1"/>
    </source>
</evidence>
<organism evidence="6">
    <name type="scientific">marine sediment metagenome</name>
    <dbReference type="NCBI Taxonomy" id="412755"/>
    <lineage>
        <taxon>unclassified sequences</taxon>
        <taxon>metagenomes</taxon>
        <taxon>ecological metagenomes</taxon>
    </lineage>
</organism>
<sequence>LIAEVAGERLREELLRLLAVPQSEPFLPYLDDLGLVTAIIPELAQTKGVKQPKEHFWDVFDHSIQTVLAVDFLLHEGTWKYASDEVLAIVPWSEVLAQHFAQEVGSGSTRRSLLKLAALLHDVSKPETKAIGEDGRTHFLGHAKLGAAMAVDILERLRFSSKEIKLVEVMVRNYSNLSELARAMEISVSQVYRVLEGKRNINRIFIIGAMKAFPGHKFDDLFYFVHEVPAGKMSEVQQMKEKQGSQPIGSGSKSAKSPNQS</sequence>
<dbReference type="GO" id="GO:0000166">
    <property type="term" value="F:nucleotide binding"/>
    <property type="evidence" value="ECO:0007669"/>
    <property type="project" value="UniProtKB-KW"/>
</dbReference>
<gene>
    <name evidence="6" type="ORF">S06H3_40527</name>
</gene>
<evidence type="ECO:0000256" key="3">
    <source>
        <dbReference type="SAM" id="MobiDB-lite"/>
    </source>
</evidence>
<keyword evidence="2" id="KW-0547">Nucleotide-binding</keyword>
<dbReference type="InterPro" id="IPR003607">
    <property type="entry name" value="HD/PDEase_dom"/>
</dbReference>
<evidence type="ECO:0000259" key="4">
    <source>
        <dbReference type="Pfam" id="PF01966"/>
    </source>
</evidence>
<feature type="region of interest" description="Disordered" evidence="3">
    <location>
        <begin position="235"/>
        <end position="261"/>
    </location>
</feature>
<evidence type="ECO:0000259" key="5">
    <source>
        <dbReference type="Pfam" id="PF12627"/>
    </source>
</evidence>
<feature type="domain" description="HD" evidence="4">
    <location>
        <begin position="96"/>
        <end position="180"/>
    </location>
</feature>
<protein>
    <recommendedName>
        <fullName evidence="7">HD domain-containing protein</fullName>
    </recommendedName>
</protein>
<feature type="domain" description="tRNA nucleotidyltransferase/poly(A) polymerase RNA and SrmB- binding" evidence="5">
    <location>
        <begin position="1"/>
        <end position="44"/>
    </location>
</feature>
<dbReference type="Pfam" id="PF01966">
    <property type="entry name" value="HD"/>
    <property type="match status" value="1"/>
</dbReference>
<dbReference type="AlphaFoldDB" id="X1N3T1"/>